<accession>A0A317CQB7</accession>
<dbReference type="Gene3D" id="3.40.228.10">
    <property type="entry name" value="Dimethylsulfoxide Reductase, domain 2"/>
    <property type="match status" value="1"/>
</dbReference>
<dbReference type="Pfam" id="PF04879">
    <property type="entry name" value="Molybdop_Fe4S4"/>
    <property type="match status" value="1"/>
</dbReference>
<dbReference type="InterPro" id="IPR006656">
    <property type="entry name" value="Mopterin_OxRdtase"/>
</dbReference>
<dbReference type="GO" id="GO:0043546">
    <property type="term" value="F:molybdopterin cofactor binding"/>
    <property type="evidence" value="ECO:0007669"/>
    <property type="project" value="InterPro"/>
</dbReference>
<organism evidence="6 7">
    <name type="scientific">Leucothrix pacifica</name>
    <dbReference type="NCBI Taxonomy" id="1247513"/>
    <lineage>
        <taxon>Bacteria</taxon>
        <taxon>Pseudomonadati</taxon>
        <taxon>Pseudomonadota</taxon>
        <taxon>Gammaproteobacteria</taxon>
        <taxon>Thiotrichales</taxon>
        <taxon>Thiotrichaceae</taxon>
        <taxon>Leucothrix</taxon>
    </lineage>
</organism>
<evidence type="ECO:0000259" key="5">
    <source>
        <dbReference type="PROSITE" id="PS51669"/>
    </source>
</evidence>
<dbReference type="EMBL" id="QGKM01000004">
    <property type="protein sequence ID" value="PWR00398.1"/>
    <property type="molecule type" value="Genomic_DNA"/>
</dbReference>
<gene>
    <name evidence="6" type="ORF">DKW60_02270</name>
</gene>
<keyword evidence="3" id="KW-0408">Iron</keyword>
<sequence>MSVTTEVRPAVCPLDCPDTCSLSVTVQDEKIISIRGSKANPYTDNAICGKVAKFYPDFVYGEKRLKHPMQRIGPRGSGQYRHISWEKALDLVYEGFSKAIEQYGPQSTLGFNYAGPHGELDGASLDLMFFNRLGATQLDRGPLCGGVRGAAYTSLFGSAPGMPPEQALESDLIFVWGNNATVSNLHFSRVVSKAQKKGCKLVVIDPKRIAIAERADLYLQIKPGTDVVLAMAMAAEIERRGGLNQAFIDQWVEGVETYLEQAREYSRDDVEQICGLTLGQFDRLVDMYLEAQCVALSLGNGIERGRNGGSGLRASMALQALTGQFGKIGAGVIAKPGLAFPKSSERITRPDLLPDDTRTINIVDVSKVMLDETQETPIRAVMIYNHNPIATHPDQQRMHRALSQESVFIVGCDVVMTDSMQYADVILPAASVFEIEDIYGSYGHSYLQRAEAVIPLVGEALPNTEIFRRLAERFGFEDEEFTLTDKQLMDLAFQDNDPRLSNYKPSELPLDEALLMNTEQGEPTIMCETVMPDTASGKIQLFDADYLESGYAVPHYVSTDATEAYPLMIISPSSDDRTNATFGGSDASLQSQVLEIHPNDAASAGLVSGDEVRVWNELGEVYFTAEVTDRVKAGVLYTPKGAWLASSRSGLTVNALMSADARTDIRDGACYNDTFVAVAKV</sequence>
<feature type="domain" description="4Fe-4S Mo/W bis-MGD-type" evidence="5">
    <location>
        <begin position="5"/>
        <end position="62"/>
    </location>
</feature>
<dbReference type="GO" id="GO:0051536">
    <property type="term" value="F:iron-sulfur cluster binding"/>
    <property type="evidence" value="ECO:0007669"/>
    <property type="project" value="UniProtKB-KW"/>
</dbReference>
<comment type="caution">
    <text evidence="6">The sequence shown here is derived from an EMBL/GenBank/DDBJ whole genome shotgun (WGS) entry which is preliminary data.</text>
</comment>
<dbReference type="OrthoDB" id="9810782at2"/>
<dbReference type="SUPFAM" id="SSF53706">
    <property type="entry name" value="Formate dehydrogenase/DMSO reductase, domains 1-3"/>
    <property type="match status" value="1"/>
</dbReference>
<dbReference type="InterPro" id="IPR009010">
    <property type="entry name" value="Asp_de-COase-like_dom_sf"/>
</dbReference>
<proteinExistence type="inferred from homology"/>
<name>A0A317CQB7_9GAMM</name>
<protein>
    <submittedName>
        <fullName evidence="6">Molybdopterin-binding oxidoreductase</fullName>
    </submittedName>
</protein>
<dbReference type="Proteomes" id="UP000245539">
    <property type="component" value="Unassembled WGS sequence"/>
</dbReference>
<dbReference type="GO" id="GO:0046872">
    <property type="term" value="F:metal ion binding"/>
    <property type="evidence" value="ECO:0007669"/>
    <property type="project" value="UniProtKB-KW"/>
</dbReference>
<evidence type="ECO:0000313" key="7">
    <source>
        <dbReference type="Proteomes" id="UP000245539"/>
    </source>
</evidence>
<dbReference type="PANTHER" id="PTHR43742:SF6">
    <property type="entry name" value="OXIDOREDUCTASE YYAE-RELATED"/>
    <property type="match status" value="1"/>
</dbReference>
<dbReference type="InterPro" id="IPR050612">
    <property type="entry name" value="Prok_Mopterin_Oxidored"/>
</dbReference>
<dbReference type="Pfam" id="PF01568">
    <property type="entry name" value="Molydop_binding"/>
    <property type="match status" value="1"/>
</dbReference>
<dbReference type="Gene3D" id="2.40.40.20">
    <property type="match status" value="1"/>
</dbReference>
<evidence type="ECO:0000256" key="1">
    <source>
        <dbReference type="ARBA" id="ARBA00010312"/>
    </source>
</evidence>
<dbReference type="AlphaFoldDB" id="A0A317CQB7"/>
<dbReference type="SUPFAM" id="SSF50692">
    <property type="entry name" value="ADC-like"/>
    <property type="match status" value="1"/>
</dbReference>
<evidence type="ECO:0000256" key="4">
    <source>
        <dbReference type="ARBA" id="ARBA00023014"/>
    </source>
</evidence>
<keyword evidence="2" id="KW-0479">Metal-binding</keyword>
<dbReference type="RefSeq" id="WP_109836043.1">
    <property type="nucleotide sequence ID" value="NZ_QGKM01000004.1"/>
</dbReference>
<dbReference type="InterPro" id="IPR006963">
    <property type="entry name" value="Mopterin_OxRdtase_4Fe-4S_dom"/>
</dbReference>
<evidence type="ECO:0000256" key="3">
    <source>
        <dbReference type="ARBA" id="ARBA00023004"/>
    </source>
</evidence>
<dbReference type="Gene3D" id="2.20.25.90">
    <property type="entry name" value="ADC-like domains"/>
    <property type="match status" value="1"/>
</dbReference>
<keyword evidence="7" id="KW-1185">Reference proteome</keyword>
<dbReference type="InterPro" id="IPR006657">
    <property type="entry name" value="MoPterin_dinucl-bd_dom"/>
</dbReference>
<keyword evidence="4" id="KW-0411">Iron-sulfur</keyword>
<evidence type="ECO:0000256" key="2">
    <source>
        <dbReference type="ARBA" id="ARBA00022723"/>
    </source>
</evidence>
<reference evidence="6 7" key="1">
    <citation type="submission" date="2018-05" db="EMBL/GenBank/DDBJ databases">
        <title>Leucothrix arctica sp. nov., isolated from Arctic seawater.</title>
        <authorList>
            <person name="Choi A."/>
            <person name="Baek K."/>
        </authorList>
    </citation>
    <scope>NUCLEOTIDE SEQUENCE [LARGE SCALE GENOMIC DNA]</scope>
    <source>
        <strain evidence="6 7">JCM 18388</strain>
    </source>
</reference>
<dbReference type="PANTHER" id="PTHR43742">
    <property type="entry name" value="TRIMETHYLAMINE-N-OXIDE REDUCTASE"/>
    <property type="match status" value="1"/>
</dbReference>
<dbReference type="Pfam" id="PF00384">
    <property type="entry name" value="Molybdopterin"/>
    <property type="match status" value="1"/>
</dbReference>
<dbReference type="Gene3D" id="3.40.50.740">
    <property type="match status" value="1"/>
</dbReference>
<comment type="similarity">
    <text evidence="1">Belongs to the prokaryotic molybdopterin-containing oxidoreductase family.</text>
</comment>
<dbReference type="PROSITE" id="PS51669">
    <property type="entry name" value="4FE4S_MOW_BIS_MGD"/>
    <property type="match status" value="1"/>
</dbReference>
<evidence type="ECO:0000313" key="6">
    <source>
        <dbReference type="EMBL" id="PWR00398.1"/>
    </source>
</evidence>
<dbReference type="CDD" id="cd02766">
    <property type="entry name" value="MopB_3"/>
    <property type="match status" value="1"/>
</dbReference>
<dbReference type="Gene3D" id="3.30.2070.10">
    <property type="entry name" value="Formate dehydrogenase/DMSO reductase"/>
    <property type="match status" value="1"/>
</dbReference>
<dbReference type="SMART" id="SM00926">
    <property type="entry name" value="Molybdop_Fe4S4"/>
    <property type="match status" value="1"/>
</dbReference>
<dbReference type="GO" id="GO:0016491">
    <property type="term" value="F:oxidoreductase activity"/>
    <property type="evidence" value="ECO:0007669"/>
    <property type="project" value="InterPro"/>
</dbReference>